<feature type="signal peptide" evidence="2">
    <location>
        <begin position="1"/>
        <end position="21"/>
    </location>
</feature>
<evidence type="ECO:0000313" key="3">
    <source>
        <dbReference type="EMBL" id="CAG8981388.1"/>
    </source>
</evidence>
<name>A0A9N9Q0E6_9HELO</name>
<evidence type="ECO:0000256" key="1">
    <source>
        <dbReference type="SAM" id="MobiDB-lite"/>
    </source>
</evidence>
<keyword evidence="2" id="KW-0732">Signal</keyword>
<dbReference type="OrthoDB" id="10333826at2759"/>
<feature type="chain" id="PRO_5040368367" evidence="2">
    <location>
        <begin position="22"/>
        <end position="380"/>
    </location>
</feature>
<dbReference type="Proteomes" id="UP000701801">
    <property type="component" value="Unassembled WGS sequence"/>
</dbReference>
<feature type="region of interest" description="Disordered" evidence="1">
    <location>
        <begin position="20"/>
        <end position="59"/>
    </location>
</feature>
<organism evidence="3 4">
    <name type="scientific">Hymenoscyphus albidus</name>
    <dbReference type="NCBI Taxonomy" id="595503"/>
    <lineage>
        <taxon>Eukaryota</taxon>
        <taxon>Fungi</taxon>
        <taxon>Dikarya</taxon>
        <taxon>Ascomycota</taxon>
        <taxon>Pezizomycotina</taxon>
        <taxon>Leotiomycetes</taxon>
        <taxon>Helotiales</taxon>
        <taxon>Helotiaceae</taxon>
        <taxon>Hymenoscyphus</taxon>
    </lineage>
</organism>
<protein>
    <submittedName>
        <fullName evidence="3">Uncharacterized protein</fullName>
    </submittedName>
</protein>
<keyword evidence="4" id="KW-1185">Reference proteome</keyword>
<proteinExistence type="predicted"/>
<sequence length="380" mass="42857">MRRTFLLLLGAFPTAFNKALSSSDAPPLPTEIRSTQHKNILRDSPIDETSGKPSSITRRGQHFCKGNFMNVDDDKEANCERVRTTEIQVCEASPTTDPDSCAIEVVPTWIRRVDKQEDRRPIEVLIERGKKGLALVATPQQSQDFLPQLQDNYVITNLNDIEWRRNGVGEDVPWLSFFKKYGFEEDNGWKGVWVHSKGYMIAWIVNLSIARSTKHGKDAVAIIAHYRFASNDANRYTIKNNAPVVDIQTSKYVPLPAQEVAAKAVPVAQLVYFAAKQTKLLDSAPEKYFLVCDNIANEEAQAALDTACYKMGQDRNDKFTLRADAPGVEGEMFNLVVGTDPTYSWLHTIGRNPDTFGDYRINSIEVRTYVYMVAIELVKK</sequence>
<gene>
    <name evidence="3" type="ORF">HYALB_00009600</name>
</gene>
<comment type="caution">
    <text evidence="3">The sequence shown here is derived from an EMBL/GenBank/DDBJ whole genome shotgun (WGS) entry which is preliminary data.</text>
</comment>
<evidence type="ECO:0000313" key="4">
    <source>
        <dbReference type="Proteomes" id="UP000701801"/>
    </source>
</evidence>
<dbReference type="EMBL" id="CAJVRM010000474">
    <property type="protein sequence ID" value="CAG8981388.1"/>
    <property type="molecule type" value="Genomic_DNA"/>
</dbReference>
<reference evidence="3" key="1">
    <citation type="submission" date="2021-07" db="EMBL/GenBank/DDBJ databases">
        <authorList>
            <person name="Durling M."/>
        </authorList>
    </citation>
    <scope>NUCLEOTIDE SEQUENCE</scope>
</reference>
<evidence type="ECO:0000256" key="2">
    <source>
        <dbReference type="SAM" id="SignalP"/>
    </source>
</evidence>
<accession>A0A9N9Q0E6</accession>
<dbReference type="AlphaFoldDB" id="A0A9N9Q0E6"/>